<protein>
    <submittedName>
        <fullName evidence="2">MbtH family protein</fullName>
    </submittedName>
</protein>
<proteinExistence type="predicted"/>
<dbReference type="GO" id="GO:0005829">
    <property type="term" value="C:cytosol"/>
    <property type="evidence" value="ECO:0007669"/>
    <property type="project" value="TreeGrafter"/>
</dbReference>
<organism evidence="2 3">
    <name type="scientific">Candidatus Methylumidiphilus alinenensis</name>
    <dbReference type="NCBI Taxonomy" id="2202197"/>
    <lineage>
        <taxon>Bacteria</taxon>
        <taxon>Pseudomonadati</taxon>
        <taxon>Pseudomonadota</taxon>
        <taxon>Gammaproteobacteria</taxon>
        <taxon>Methylococcales</taxon>
        <taxon>Candidatus Methylumidiphilus</taxon>
    </lineage>
</organism>
<dbReference type="PANTHER" id="PTHR38444">
    <property type="entry name" value="ENTEROBACTIN BIOSYNTHESIS PROTEIN YBDZ"/>
    <property type="match status" value="1"/>
</dbReference>
<dbReference type="EMBL" id="QJPH01000533">
    <property type="protein sequence ID" value="PZN71166.1"/>
    <property type="molecule type" value="Genomic_DNA"/>
</dbReference>
<dbReference type="Gene3D" id="3.90.820.10">
    <property type="entry name" value="Structural Genomics, Unknown Function 30-nov-00 1gh9 Mol_id"/>
    <property type="match status" value="1"/>
</dbReference>
<evidence type="ECO:0000313" key="2">
    <source>
        <dbReference type="EMBL" id="PZN71166.1"/>
    </source>
</evidence>
<sequence>MSNPFEDKDGSYLALVNDEGQYSLWPAFIDVPAGWTVAHPKDSRDACLDFINRTWTDMRPKSLVEAMNASA</sequence>
<dbReference type="Proteomes" id="UP000249396">
    <property type="component" value="Unassembled WGS sequence"/>
</dbReference>
<dbReference type="InterPro" id="IPR037407">
    <property type="entry name" value="MLP_fam"/>
</dbReference>
<comment type="caution">
    <text evidence="2">The sequence shown here is derived from an EMBL/GenBank/DDBJ whole genome shotgun (WGS) entry which is preliminary data.</text>
</comment>
<dbReference type="GO" id="GO:0019290">
    <property type="term" value="P:siderophore biosynthetic process"/>
    <property type="evidence" value="ECO:0007669"/>
    <property type="project" value="TreeGrafter"/>
</dbReference>
<evidence type="ECO:0000259" key="1">
    <source>
        <dbReference type="SMART" id="SM00923"/>
    </source>
</evidence>
<accession>A0A2W4QIX0</accession>
<evidence type="ECO:0000313" key="3">
    <source>
        <dbReference type="Proteomes" id="UP000249396"/>
    </source>
</evidence>
<gene>
    <name evidence="2" type="ORF">DM484_27145</name>
</gene>
<dbReference type="SUPFAM" id="SSF160582">
    <property type="entry name" value="MbtH-like"/>
    <property type="match status" value="1"/>
</dbReference>
<dbReference type="InterPro" id="IPR038020">
    <property type="entry name" value="MbtH-like_sf"/>
</dbReference>
<feature type="domain" description="MbtH-like" evidence="1">
    <location>
        <begin position="3"/>
        <end position="53"/>
    </location>
</feature>
<dbReference type="InterPro" id="IPR005153">
    <property type="entry name" value="MbtH-like_dom"/>
</dbReference>
<dbReference type="PANTHER" id="PTHR38444:SF1">
    <property type="entry name" value="ENTEROBACTIN BIOSYNTHESIS PROTEIN YBDZ"/>
    <property type="match status" value="1"/>
</dbReference>
<reference evidence="2 3" key="1">
    <citation type="journal article" date="2018" name="Aquat. Microb. Ecol.">
        <title>Gammaproteobacterial methanotrophs dominate.</title>
        <authorList>
            <person name="Rissanen A.J."/>
            <person name="Saarenheimo J."/>
            <person name="Tiirola M."/>
            <person name="Peura S."/>
            <person name="Aalto S.L."/>
            <person name="Karvinen A."/>
            <person name="Nykanen H."/>
        </authorList>
    </citation>
    <scope>NUCLEOTIDE SEQUENCE [LARGE SCALE GENOMIC DNA]</scope>
    <source>
        <strain evidence="2">AMbin10</strain>
    </source>
</reference>
<name>A0A2W4QIX0_9GAMM</name>
<dbReference type="Pfam" id="PF03621">
    <property type="entry name" value="MbtH"/>
    <property type="match status" value="1"/>
</dbReference>
<dbReference type="SMART" id="SM00923">
    <property type="entry name" value="MbtH"/>
    <property type="match status" value="1"/>
</dbReference>
<dbReference type="AlphaFoldDB" id="A0A2W4QIX0"/>